<dbReference type="InterPro" id="IPR002544">
    <property type="entry name" value="FMRFamid-related_peptide-like"/>
</dbReference>
<name>A0A7R8YMD9_HERIL</name>
<dbReference type="InParanoid" id="A0A7R8YMD9"/>
<evidence type="ECO:0000256" key="8">
    <source>
        <dbReference type="SAM" id="SignalP"/>
    </source>
</evidence>
<feature type="signal peptide" evidence="8">
    <location>
        <begin position="1"/>
        <end position="19"/>
    </location>
</feature>
<evidence type="ECO:0000256" key="2">
    <source>
        <dbReference type="ARBA" id="ARBA00006356"/>
    </source>
</evidence>
<dbReference type="Pfam" id="PF01581">
    <property type="entry name" value="FARP"/>
    <property type="match status" value="5"/>
</dbReference>
<proteinExistence type="inferred from homology"/>
<evidence type="ECO:0000256" key="1">
    <source>
        <dbReference type="ARBA" id="ARBA00004613"/>
    </source>
</evidence>
<dbReference type="PANTHER" id="PTHR20986:SF22">
    <property type="entry name" value="FMRFAMIDE-RELATED PEPTIDES"/>
    <property type="match status" value="1"/>
</dbReference>
<feature type="region of interest" description="Disordered" evidence="7">
    <location>
        <begin position="114"/>
        <end position="133"/>
    </location>
</feature>
<keyword evidence="6" id="KW-0527">Neuropeptide</keyword>
<keyword evidence="5" id="KW-0027">Amidation</keyword>
<keyword evidence="3" id="KW-0964">Secreted</keyword>
<evidence type="ECO:0000256" key="3">
    <source>
        <dbReference type="ARBA" id="ARBA00022525"/>
    </source>
</evidence>
<sequence>MSFLLILLLSIFRLRTLRCEIPDTPGVLVNSVDDNEQPAELEITSPKPYDKFLPDLISSINIDYTNNALILHFRKAGQFGDEKKKLDKNFMRFGRSDSALMRFGKRQVEFLDADPDYQGRGGDNGARDSRGDNFMRFGRANGDGGNLMRFGRQSPQASDRTDRGSDASMFRFGRGSDNSLMRFGRADHDFMRFGRNNGMMRFGRSDSFMRLGRASVDDKFRQANAIDPYISRYGRNDKNFMRFGKLDQNFMRFGKRSNQADGESAEHKKSISKSEPNYLDNLWKTDEFTTADSKLDNAVQDKLFASQ</sequence>
<comment type="similarity">
    <text evidence="2">Belongs to the FARP (FMRFamide related peptide) family.</text>
</comment>
<keyword evidence="10" id="KW-1185">Reference proteome</keyword>
<protein>
    <submittedName>
        <fullName evidence="9">Uncharacterized protein</fullName>
    </submittedName>
</protein>
<gene>
    <name evidence="9" type="ORF">HERILL_LOCUS724</name>
</gene>
<feature type="region of interest" description="Disordered" evidence="7">
    <location>
        <begin position="145"/>
        <end position="171"/>
    </location>
</feature>
<accession>A0A7R8YMD9</accession>
<comment type="subcellular location">
    <subcellularLocation>
        <location evidence="1">Secreted</location>
    </subcellularLocation>
</comment>
<organism evidence="9 10">
    <name type="scientific">Hermetia illucens</name>
    <name type="common">Black soldier fly</name>
    <dbReference type="NCBI Taxonomy" id="343691"/>
    <lineage>
        <taxon>Eukaryota</taxon>
        <taxon>Metazoa</taxon>
        <taxon>Ecdysozoa</taxon>
        <taxon>Arthropoda</taxon>
        <taxon>Hexapoda</taxon>
        <taxon>Insecta</taxon>
        <taxon>Pterygota</taxon>
        <taxon>Neoptera</taxon>
        <taxon>Endopterygota</taxon>
        <taxon>Diptera</taxon>
        <taxon>Brachycera</taxon>
        <taxon>Stratiomyomorpha</taxon>
        <taxon>Stratiomyidae</taxon>
        <taxon>Hermetiinae</taxon>
        <taxon>Hermetia</taxon>
    </lineage>
</organism>
<feature type="chain" id="PRO_5031409694" evidence="8">
    <location>
        <begin position="20"/>
        <end position="307"/>
    </location>
</feature>
<reference evidence="9 10" key="1">
    <citation type="submission" date="2020-11" db="EMBL/GenBank/DDBJ databases">
        <authorList>
            <person name="Wallbank WR R."/>
            <person name="Pardo Diaz C."/>
            <person name="Kozak K."/>
            <person name="Martin S."/>
            <person name="Jiggins C."/>
            <person name="Moest M."/>
            <person name="Warren A I."/>
            <person name="Generalovic N T."/>
            <person name="Byers J.R.P. K."/>
            <person name="Montejo-Kovacevich G."/>
            <person name="Yen C E."/>
        </authorList>
    </citation>
    <scope>NUCLEOTIDE SEQUENCE [LARGE SCALE GENOMIC DNA]</scope>
</reference>
<dbReference type="EMBL" id="LR899009">
    <property type="protein sequence ID" value="CAD7077367.1"/>
    <property type="molecule type" value="Genomic_DNA"/>
</dbReference>
<dbReference type="OrthoDB" id="5813613at2759"/>
<evidence type="ECO:0000313" key="9">
    <source>
        <dbReference type="EMBL" id="CAD7077367.1"/>
    </source>
</evidence>
<evidence type="ECO:0000256" key="7">
    <source>
        <dbReference type="SAM" id="MobiDB-lite"/>
    </source>
</evidence>
<dbReference type="AlphaFoldDB" id="A0A7R8YMD9"/>
<dbReference type="PANTHER" id="PTHR20986">
    <property type="entry name" value="FMRFAMIDE-RELATED PEPTIDES"/>
    <property type="match status" value="1"/>
</dbReference>
<dbReference type="GO" id="GO:0007218">
    <property type="term" value="P:neuropeptide signaling pathway"/>
    <property type="evidence" value="ECO:0007669"/>
    <property type="project" value="UniProtKB-KW"/>
</dbReference>
<dbReference type="Proteomes" id="UP000594454">
    <property type="component" value="Chromosome 1"/>
</dbReference>
<evidence type="ECO:0000256" key="5">
    <source>
        <dbReference type="ARBA" id="ARBA00022815"/>
    </source>
</evidence>
<keyword evidence="4" id="KW-0677">Repeat</keyword>
<dbReference type="GO" id="GO:0005576">
    <property type="term" value="C:extracellular region"/>
    <property type="evidence" value="ECO:0007669"/>
    <property type="project" value="UniProtKB-SubCell"/>
</dbReference>
<evidence type="ECO:0000313" key="10">
    <source>
        <dbReference type="Proteomes" id="UP000594454"/>
    </source>
</evidence>
<evidence type="ECO:0000256" key="4">
    <source>
        <dbReference type="ARBA" id="ARBA00022737"/>
    </source>
</evidence>
<keyword evidence="8" id="KW-0732">Signal</keyword>
<dbReference type="InterPro" id="IPR051041">
    <property type="entry name" value="FMRFamide-related_np"/>
</dbReference>
<evidence type="ECO:0000256" key="6">
    <source>
        <dbReference type="ARBA" id="ARBA00023320"/>
    </source>
</evidence>